<evidence type="ECO:0000313" key="1">
    <source>
        <dbReference type="EMBL" id="CAF4757365.1"/>
    </source>
</evidence>
<comment type="caution">
    <text evidence="1">The sequence shown here is derived from an EMBL/GenBank/DDBJ whole genome shotgun (WGS) entry which is preliminary data.</text>
</comment>
<name>A0A821LW05_9NEOP</name>
<reference evidence="1" key="1">
    <citation type="submission" date="2021-02" db="EMBL/GenBank/DDBJ databases">
        <authorList>
            <person name="Steward A R."/>
        </authorList>
    </citation>
    <scope>NUCLEOTIDE SEQUENCE</scope>
</reference>
<proteinExistence type="predicted"/>
<dbReference type="EMBL" id="CAJOBZ010000002">
    <property type="protein sequence ID" value="CAF4757365.1"/>
    <property type="molecule type" value="Genomic_DNA"/>
</dbReference>
<keyword evidence="2" id="KW-1185">Reference proteome</keyword>
<dbReference type="AlphaFoldDB" id="A0A821LW05"/>
<accession>A0A821LW05</accession>
<organism evidence="1 2">
    <name type="scientific">Pieris macdunnoughi</name>
    <dbReference type="NCBI Taxonomy" id="345717"/>
    <lineage>
        <taxon>Eukaryota</taxon>
        <taxon>Metazoa</taxon>
        <taxon>Ecdysozoa</taxon>
        <taxon>Arthropoda</taxon>
        <taxon>Hexapoda</taxon>
        <taxon>Insecta</taxon>
        <taxon>Pterygota</taxon>
        <taxon>Neoptera</taxon>
        <taxon>Endopterygota</taxon>
        <taxon>Lepidoptera</taxon>
        <taxon>Glossata</taxon>
        <taxon>Ditrysia</taxon>
        <taxon>Papilionoidea</taxon>
        <taxon>Pieridae</taxon>
        <taxon>Pierinae</taxon>
        <taxon>Pieris</taxon>
    </lineage>
</organism>
<sequence length="74" mass="7720">MFAGIATRGGAASAHALKRSRLQSEATLQVCLKQGCDLPPKGTVVNGLKNYMPCITTSATESVTESGASEEKHI</sequence>
<gene>
    <name evidence="1" type="ORF">PMACD_LOCUS1089</name>
</gene>
<dbReference type="Proteomes" id="UP000663880">
    <property type="component" value="Unassembled WGS sequence"/>
</dbReference>
<evidence type="ECO:0000313" key="2">
    <source>
        <dbReference type="Proteomes" id="UP000663880"/>
    </source>
</evidence>
<protein>
    <submittedName>
        <fullName evidence="1">Uncharacterized protein</fullName>
    </submittedName>
</protein>